<reference evidence="6 7" key="1">
    <citation type="submission" date="2016-10" db="EMBL/GenBank/DDBJ databases">
        <authorList>
            <person name="Varghese N."/>
            <person name="Submissions S."/>
        </authorList>
    </citation>
    <scope>NUCLEOTIDE SEQUENCE [LARGE SCALE GENOMIC DNA]</scope>
    <source>
        <strain evidence="6 7">DSM 29073</strain>
    </source>
</reference>
<dbReference type="PANTHER" id="PTHR30461:SF19">
    <property type="entry name" value="SITE-SPECIFIC RECOMBINASE RESOLVASE FAMILY"/>
    <property type="match status" value="1"/>
</dbReference>
<evidence type="ECO:0000313" key="6">
    <source>
        <dbReference type="EMBL" id="SEF44570.1"/>
    </source>
</evidence>
<dbReference type="GO" id="GO:0015074">
    <property type="term" value="P:DNA integration"/>
    <property type="evidence" value="ECO:0007669"/>
    <property type="project" value="UniProtKB-KW"/>
</dbReference>
<dbReference type="RefSeq" id="WP_103982182.1">
    <property type="nucleotide sequence ID" value="NZ_FNVS01000001.1"/>
</dbReference>
<dbReference type="InterPro" id="IPR050639">
    <property type="entry name" value="SSR_resolvase"/>
</dbReference>
<comment type="caution">
    <text evidence="6">The sequence shown here is derived from an EMBL/GenBank/DDBJ whole genome shotgun (WGS) entry which is preliminary data.</text>
</comment>
<evidence type="ECO:0000256" key="4">
    <source>
        <dbReference type="ARBA" id="ARBA00023172"/>
    </source>
</evidence>
<dbReference type="SUPFAM" id="SSF53041">
    <property type="entry name" value="Resolvase-like"/>
    <property type="match status" value="1"/>
</dbReference>
<gene>
    <name evidence="6" type="ORF">SAMN05444001_101224</name>
</gene>
<dbReference type="Gene3D" id="1.10.10.60">
    <property type="entry name" value="Homeodomain-like"/>
    <property type="match status" value="1"/>
</dbReference>
<keyword evidence="4" id="KW-0233">DNA recombination</keyword>
<dbReference type="Pfam" id="PF02796">
    <property type="entry name" value="HTH_7"/>
    <property type="match status" value="1"/>
</dbReference>
<dbReference type="PANTHER" id="PTHR30461">
    <property type="entry name" value="DNA-INVERTASE FROM LAMBDOID PROPHAGE"/>
    <property type="match status" value="1"/>
</dbReference>
<organism evidence="6 7">
    <name type="scientific">Parabacteroides chinchillae</name>
    <dbReference type="NCBI Taxonomy" id="871327"/>
    <lineage>
        <taxon>Bacteria</taxon>
        <taxon>Pseudomonadati</taxon>
        <taxon>Bacteroidota</taxon>
        <taxon>Bacteroidia</taxon>
        <taxon>Bacteroidales</taxon>
        <taxon>Tannerellaceae</taxon>
        <taxon>Parabacteroides</taxon>
    </lineage>
</organism>
<dbReference type="SMART" id="SM00857">
    <property type="entry name" value="Resolvase"/>
    <property type="match status" value="1"/>
</dbReference>
<evidence type="ECO:0000256" key="2">
    <source>
        <dbReference type="ARBA" id="ARBA00022908"/>
    </source>
</evidence>
<proteinExistence type="inferred from homology"/>
<dbReference type="PROSITE" id="PS00398">
    <property type="entry name" value="RECOMBINASES_2"/>
    <property type="match status" value="1"/>
</dbReference>
<dbReference type="InterPro" id="IPR006120">
    <property type="entry name" value="Resolvase_HTH_dom"/>
</dbReference>
<protein>
    <submittedName>
        <fullName evidence="6">Site-specific DNA recombinase</fullName>
    </submittedName>
</protein>
<dbReference type="InterPro" id="IPR006119">
    <property type="entry name" value="Resolv_N"/>
</dbReference>
<dbReference type="InterPro" id="IPR006118">
    <property type="entry name" value="Recombinase_CS"/>
</dbReference>
<dbReference type="Pfam" id="PF00239">
    <property type="entry name" value="Resolvase"/>
    <property type="match status" value="1"/>
</dbReference>
<accession>A0A8G2BTT6</accession>
<dbReference type="EMBL" id="FNVS01000001">
    <property type="protein sequence ID" value="SEF44570.1"/>
    <property type="molecule type" value="Genomic_DNA"/>
</dbReference>
<evidence type="ECO:0000256" key="3">
    <source>
        <dbReference type="ARBA" id="ARBA00023125"/>
    </source>
</evidence>
<dbReference type="PROSITE" id="PS51736">
    <property type="entry name" value="RECOMBINASES_3"/>
    <property type="match status" value="1"/>
</dbReference>
<dbReference type="AlphaFoldDB" id="A0A8G2BTT6"/>
<keyword evidence="2" id="KW-0229">DNA integration</keyword>
<name>A0A8G2BTT6_9BACT</name>
<dbReference type="Proteomes" id="UP000236725">
    <property type="component" value="Unassembled WGS sequence"/>
</dbReference>
<comment type="similarity">
    <text evidence="1">Belongs to the site-specific recombinase resolvase family.</text>
</comment>
<evidence type="ECO:0000259" key="5">
    <source>
        <dbReference type="PROSITE" id="PS51736"/>
    </source>
</evidence>
<evidence type="ECO:0000313" key="7">
    <source>
        <dbReference type="Proteomes" id="UP000236725"/>
    </source>
</evidence>
<keyword evidence="3" id="KW-0238">DNA-binding</keyword>
<feature type="domain" description="Resolvase/invertase-type recombinase catalytic" evidence="5">
    <location>
        <begin position="1"/>
        <end position="143"/>
    </location>
</feature>
<dbReference type="InterPro" id="IPR036162">
    <property type="entry name" value="Resolvase-like_N_sf"/>
</dbReference>
<dbReference type="GO" id="GO:0000150">
    <property type="term" value="F:DNA strand exchange activity"/>
    <property type="evidence" value="ECO:0007669"/>
    <property type="project" value="InterPro"/>
</dbReference>
<dbReference type="GO" id="GO:0003677">
    <property type="term" value="F:DNA binding"/>
    <property type="evidence" value="ECO:0007669"/>
    <property type="project" value="UniProtKB-KW"/>
</dbReference>
<dbReference type="Gene3D" id="3.40.50.1390">
    <property type="entry name" value="Resolvase, N-terminal catalytic domain"/>
    <property type="match status" value="1"/>
</dbReference>
<evidence type="ECO:0000256" key="1">
    <source>
        <dbReference type="ARBA" id="ARBA00009913"/>
    </source>
</evidence>
<sequence>MVIAYLSVGTDRNHLDIQRDIITKFVATKDNLQVDKWITDVTGEKAKQMGQNLKDTLDRVNEGDILIVSDITRLSRSVFEMMEILSLCLTKKVSLWCIEDRYIFDSSMDSKKMVEAFKLTESIDHALISMRTKDSLIELKHAGKKLGRPKGSESKQLFLDASKEEIISMFERGETVTSICKYYNVSKNTFYKFKKNYGL</sequence>
<keyword evidence="7" id="KW-1185">Reference proteome</keyword>